<dbReference type="AlphaFoldDB" id="A0A8J4EYH6"/>
<gene>
    <name evidence="1" type="ORF">Vafri_7987</name>
</gene>
<dbReference type="SUPFAM" id="SSF48371">
    <property type="entry name" value="ARM repeat"/>
    <property type="match status" value="1"/>
</dbReference>
<name>A0A8J4EYH6_9CHLO</name>
<evidence type="ECO:0000313" key="1">
    <source>
        <dbReference type="EMBL" id="GIL52027.1"/>
    </source>
</evidence>
<sequence length="774" mass="83626">MQRSFLSTSQPTFQKDCIILSHKGYLGWDPKKGDPPQYVIDDMRRILKSAKSADRERVLRHIAYLAGHGRRMQSALGRGHITEDVCACLQSGRSAVQIAAAEALRALCRRHAENCDIVIATFRSSFLWFRRCLLDYMLTLMCARQNDLAIAAVGLLCELFAEKTSELLEQLKQSTYIIGKFVRMVQGWGKQARTTTPSAAVNSELVRGMLGFFNTMATAGGTNACRSLDKGGVTALCLQLVEECTQQQALVRAAMALLSVMVLQVPAQRLEFEKNQGVKRLLQLLNQGMLDLSVRGMAAEVLSSAASSSPRVADAIRLQGLGTVTDLLAFYLHEWLVQGVQDPRSEGAEMSETSVTTTSQLPPCNTEILEPLLRLLATVTTSSTGGMPVSDQGLKLLGAAVRAGLAHAAGEGSKVATAAAQVALHLSCKTGVPLSPALCGDDVTGPMIEMLDLACRRAAAGEVKDARILHGGLCAAGFLSKVLGARLSSSGVQLAEVLNSDLLVKLITLLGRSADTVLVAVNAMEPCYTKPITPEGLGSGLRSTGHTYLVTRKVVADVRAAVPSQLQLLITLAAGPLEGLQVLVRLGAAAAVKQLMRWEDMKSKAAHVLRLLDELDLEYKPFSSWGNGPLTAAALSSLHLDPKPFVAQGMSSAKLLKLRDHDLRTRFGLDQVGMNKVALLQDGHKMFTEIEATDRKPSGGSIAIGNMERYLVAKHNMREADAKTLSMEIFNDMQVGQMAPASFLSFIKVYPTLREKLDDLMSGQRDSKRARRGH</sequence>
<dbReference type="InterPro" id="IPR011989">
    <property type="entry name" value="ARM-like"/>
</dbReference>
<comment type="caution">
    <text evidence="1">The sequence shown here is derived from an EMBL/GenBank/DDBJ whole genome shotgun (WGS) entry which is preliminary data.</text>
</comment>
<dbReference type="Proteomes" id="UP000747399">
    <property type="component" value="Unassembled WGS sequence"/>
</dbReference>
<accession>A0A8J4EYH6</accession>
<dbReference type="EMBL" id="BNCO01000012">
    <property type="protein sequence ID" value="GIL52027.1"/>
    <property type="molecule type" value="Genomic_DNA"/>
</dbReference>
<evidence type="ECO:0000313" key="2">
    <source>
        <dbReference type="Proteomes" id="UP000747399"/>
    </source>
</evidence>
<protein>
    <submittedName>
        <fullName evidence="1">Uncharacterized protein</fullName>
    </submittedName>
</protein>
<dbReference type="Gene3D" id="1.25.10.10">
    <property type="entry name" value="Leucine-rich Repeat Variant"/>
    <property type="match status" value="1"/>
</dbReference>
<keyword evidence="2" id="KW-1185">Reference proteome</keyword>
<dbReference type="InterPro" id="IPR016024">
    <property type="entry name" value="ARM-type_fold"/>
</dbReference>
<proteinExistence type="predicted"/>
<organism evidence="1 2">
    <name type="scientific">Volvox africanus</name>
    <dbReference type="NCBI Taxonomy" id="51714"/>
    <lineage>
        <taxon>Eukaryota</taxon>
        <taxon>Viridiplantae</taxon>
        <taxon>Chlorophyta</taxon>
        <taxon>core chlorophytes</taxon>
        <taxon>Chlorophyceae</taxon>
        <taxon>CS clade</taxon>
        <taxon>Chlamydomonadales</taxon>
        <taxon>Volvocaceae</taxon>
        <taxon>Volvox</taxon>
    </lineage>
</organism>
<reference evidence="1" key="1">
    <citation type="journal article" date="2021" name="Proc. Natl. Acad. Sci. U.S.A.">
        <title>Three genomes in the algal genus Volvox reveal the fate of a haploid sex-determining region after a transition to homothallism.</title>
        <authorList>
            <person name="Yamamoto K."/>
            <person name="Hamaji T."/>
            <person name="Kawai-Toyooka H."/>
            <person name="Matsuzaki R."/>
            <person name="Takahashi F."/>
            <person name="Nishimura Y."/>
            <person name="Kawachi M."/>
            <person name="Noguchi H."/>
            <person name="Minakuchi Y."/>
            <person name="Umen J.G."/>
            <person name="Toyoda A."/>
            <person name="Nozaki H."/>
        </authorList>
    </citation>
    <scope>NUCLEOTIDE SEQUENCE</scope>
    <source>
        <strain evidence="1">NIES-3780</strain>
    </source>
</reference>